<accession>A0A7J0DRG4</accession>
<organism evidence="1 2">
    <name type="scientific">Actinidia rufa</name>
    <dbReference type="NCBI Taxonomy" id="165716"/>
    <lineage>
        <taxon>Eukaryota</taxon>
        <taxon>Viridiplantae</taxon>
        <taxon>Streptophyta</taxon>
        <taxon>Embryophyta</taxon>
        <taxon>Tracheophyta</taxon>
        <taxon>Spermatophyta</taxon>
        <taxon>Magnoliopsida</taxon>
        <taxon>eudicotyledons</taxon>
        <taxon>Gunneridae</taxon>
        <taxon>Pentapetalae</taxon>
        <taxon>asterids</taxon>
        <taxon>Ericales</taxon>
        <taxon>Actinidiaceae</taxon>
        <taxon>Actinidia</taxon>
    </lineage>
</organism>
<dbReference type="OrthoDB" id="2017219at2759"/>
<evidence type="ECO:0000313" key="2">
    <source>
        <dbReference type="Proteomes" id="UP000585474"/>
    </source>
</evidence>
<proteinExistence type="predicted"/>
<sequence>MRGALFVSVFPKRDGHRIWSRKDWIFEERAIHLVISGEIIAKKIQSCCGMFMHFSNRLRLQGLLVCSKECKGRQAGKDKMLVGLPLFLWCDAFFRVVRKWLGGFCEIDEDSAEKIAPARPVEGHRAKRKPFEVKSTLIGVESSLVRSVSKQISHSHSPPSAIDCWERVSDEIGASFRRASEKEAPIRGSQGDSPPLCKIPATKIWSRYERQRPNQIGWALIPRLEATQNSKLGWLQSPKENGLKDGVKIVGRAIVCLVREVFLLKGSDDSLKKLQWGQSSGPDCMSIAFLQSGWAVVKEYVMALFQHFHEHETFVNSLNASLIDLITKKGGAMNLKDFQPRPSGLGNEFKFHLVNWKKAVLHRDGKPMEESCGIKHPVQQWIIGILEWLDEILVGCVSTSPGLAALWRSFFRIPTNENVIASNYLHISIASVVGRSLISEHSRIRPWK</sequence>
<dbReference type="EMBL" id="BJWL01000358">
    <property type="protein sequence ID" value="GFS40746.1"/>
    <property type="molecule type" value="Genomic_DNA"/>
</dbReference>
<dbReference type="Proteomes" id="UP000585474">
    <property type="component" value="Unassembled WGS sequence"/>
</dbReference>
<gene>
    <name evidence="1" type="ORF">Acr_00g0070270</name>
</gene>
<name>A0A7J0DRG4_9ERIC</name>
<comment type="caution">
    <text evidence="1">The sequence shown here is derived from an EMBL/GenBank/DDBJ whole genome shotgun (WGS) entry which is preliminary data.</text>
</comment>
<keyword evidence="2" id="KW-1185">Reference proteome</keyword>
<dbReference type="AlphaFoldDB" id="A0A7J0DRG4"/>
<evidence type="ECO:0000313" key="1">
    <source>
        <dbReference type="EMBL" id="GFS40746.1"/>
    </source>
</evidence>
<reference evidence="2" key="1">
    <citation type="submission" date="2019-07" db="EMBL/GenBank/DDBJ databases">
        <title>De Novo Assembly of kiwifruit Actinidia rufa.</title>
        <authorList>
            <person name="Sugita-Konishi S."/>
            <person name="Sato K."/>
            <person name="Mori E."/>
            <person name="Abe Y."/>
            <person name="Kisaki G."/>
            <person name="Hamano K."/>
            <person name="Suezawa K."/>
            <person name="Otani M."/>
            <person name="Fukuda T."/>
            <person name="Manabe T."/>
            <person name="Gomi K."/>
            <person name="Tabuchi M."/>
            <person name="Akimitsu K."/>
            <person name="Kataoka I."/>
        </authorList>
    </citation>
    <scope>NUCLEOTIDE SEQUENCE [LARGE SCALE GENOMIC DNA]</scope>
    <source>
        <strain evidence="2">cv. Fuchu</strain>
    </source>
</reference>
<protein>
    <submittedName>
        <fullName evidence="1">Uncharacterized protein</fullName>
    </submittedName>
</protein>